<dbReference type="EMBL" id="JAHHHD010000003">
    <property type="protein sequence ID" value="MBW4657855.1"/>
    <property type="molecule type" value="Genomic_DNA"/>
</dbReference>
<reference evidence="1" key="2">
    <citation type="journal article" date="2022" name="Microbiol. Resour. Announc.">
        <title>Metagenome Sequencing to Explore Phylogenomics of Terrestrial Cyanobacteria.</title>
        <authorList>
            <person name="Ward R.D."/>
            <person name="Stajich J.E."/>
            <person name="Johansen J.R."/>
            <person name="Huntemann M."/>
            <person name="Clum A."/>
            <person name="Foster B."/>
            <person name="Foster B."/>
            <person name="Roux S."/>
            <person name="Palaniappan K."/>
            <person name="Varghese N."/>
            <person name="Mukherjee S."/>
            <person name="Reddy T.B.K."/>
            <person name="Daum C."/>
            <person name="Copeland A."/>
            <person name="Chen I.A."/>
            <person name="Ivanova N.N."/>
            <person name="Kyrpides N.C."/>
            <person name="Shapiro N."/>
            <person name="Eloe-Fadrosh E.A."/>
            <person name="Pietrasiak N."/>
        </authorList>
    </citation>
    <scope>NUCLEOTIDE SEQUENCE</scope>
    <source>
        <strain evidence="1">UHER 2000/2452</strain>
    </source>
</reference>
<organism evidence="1 2">
    <name type="scientific">Drouetiella hepatica Uher 2000/2452</name>
    <dbReference type="NCBI Taxonomy" id="904376"/>
    <lineage>
        <taxon>Bacteria</taxon>
        <taxon>Bacillati</taxon>
        <taxon>Cyanobacteriota</taxon>
        <taxon>Cyanophyceae</taxon>
        <taxon>Oculatellales</taxon>
        <taxon>Oculatellaceae</taxon>
        <taxon>Drouetiella</taxon>
    </lineage>
</organism>
<gene>
    <name evidence="1" type="ORF">KME15_04220</name>
</gene>
<evidence type="ECO:0000313" key="1">
    <source>
        <dbReference type="EMBL" id="MBW4657855.1"/>
    </source>
</evidence>
<dbReference type="Pfam" id="PF08852">
    <property type="entry name" value="DUF1822"/>
    <property type="match status" value="1"/>
</dbReference>
<reference evidence="1" key="1">
    <citation type="submission" date="2021-05" db="EMBL/GenBank/DDBJ databases">
        <authorList>
            <person name="Pietrasiak N."/>
            <person name="Ward R."/>
            <person name="Stajich J.E."/>
            <person name="Kurbessoian T."/>
        </authorList>
    </citation>
    <scope>NUCLEOTIDE SEQUENCE</scope>
    <source>
        <strain evidence="1">UHER 2000/2452</strain>
    </source>
</reference>
<comment type="caution">
    <text evidence="1">The sequence shown here is derived from an EMBL/GenBank/DDBJ whole genome shotgun (WGS) entry which is preliminary data.</text>
</comment>
<name>A0A951Q9S5_9CYAN</name>
<dbReference type="Proteomes" id="UP000757435">
    <property type="component" value="Unassembled WGS sequence"/>
</dbReference>
<dbReference type="InterPro" id="IPR014951">
    <property type="entry name" value="DUF1822"/>
</dbReference>
<protein>
    <submittedName>
        <fullName evidence="1">DUF1822 family protein</fullName>
    </submittedName>
</protein>
<dbReference type="AlphaFoldDB" id="A0A951Q9S5"/>
<evidence type="ECO:0000313" key="2">
    <source>
        <dbReference type="Proteomes" id="UP000757435"/>
    </source>
</evidence>
<proteinExistence type="predicted"/>
<accession>A0A951Q9S5</accession>
<sequence>MTQSPLFIETEPTQISLEISPEEQAQSWQQNYSGASRHWNAYLNQICLNTVLAWLRQDYPQAKPWTQALQHPSFWEVVDGSAITLTGHTANPRHTIRLVLIPSAAIDTSELRVPQEWVDLPSWAGDYYLAAQVEPDEGWLRIWGFTTHARLKAKGTYDTGDRTYALDAHDLTQDLNVLWDAQQLCPEEPIRAALQPLPELSAPQAESLIARLGNPQVLLPRLEVPFTLWGALLEHPAWRQRLYQHRLQMPEQWSVLQWLAGGVSTIAKQIGWQQVALQPYAAGARSIEISQNPGSILVRPLVIAEQRYELRIIPQDAPQSGIWRFELCKLPTAAIPTATIPKGMKLRLLTESLQPFENNEAMATTSVERLYVVVALEPGEGIVWEVDPTPENYEREVLRF</sequence>